<proteinExistence type="inferred from homology"/>
<evidence type="ECO:0000256" key="2">
    <source>
        <dbReference type="ARBA" id="ARBA00013133"/>
    </source>
</evidence>
<keyword evidence="3" id="KW-0560">Oxidoreductase</keyword>
<dbReference type="InterPro" id="IPR014710">
    <property type="entry name" value="RmlC-like_jellyroll"/>
</dbReference>
<evidence type="ECO:0000313" key="4">
    <source>
        <dbReference type="EMBL" id="KAG4419352.1"/>
    </source>
</evidence>
<comment type="cofactor">
    <cofactor evidence="3">
        <name>Fe cation</name>
        <dbReference type="ChEBI" id="CHEBI:24875"/>
    </cofactor>
    <text evidence="3">Binds 1 Fe cation per subunit.</text>
</comment>
<dbReference type="AlphaFoldDB" id="A0A8H7W8M1"/>
<reference evidence="4" key="1">
    <citation type="submission" date="2021-02" db="EMBL/GenBank/DDBJ databases">
        <title>Genome sequence Cadophora malorum strain M34.</title>
        <authorList>
            <person name="Stefanovic E."/>
            <person name="Vu D."/>
            <person name="Scully C."/>
            <person name="Dijksterhuis J."/>
            <person name="Roader J."/>
            <person name="Houbraken J."/>
        </authorList>
    </citation>
    <scope>NUCLEOTIDE SEQUENCE</scope>
    <source>
        <strain evidence="4">M34</strain>
    </source>
</reference>
<evidence type="ECO:0000256" key="1">
    <source>
        <dbReference type="ARBA" id="ARBA00006622"/>
    </source>
</evidence>
<dbReference type="SUPFAM" id="SSF51182">
    <property type="entry name" value="RmlC-like cupins"/>
    <property type="match status" value="1"/>
</dbReference>
<name>A0A8H7W8M1_9HELO</name>
<dbReference type="InterPro" id="IPR011051">
    <property type="entry name" value="RmlC_Cupin_sf"/>
</dbReference>
<keyword evidence="3" id="KW-0223">Dioxygenase</keyword>
<dbReference type="Pfam" id="PF05995">
    <property type="entry name" value="CDO_I"/>
    <property type="match status" value="1"/>
</dbReference>
<dbReference type="Proteomes" id="UP000664132">
    <property type="component" value="Unassembled WGS sequence"/>
</dbReference>
<dbReference type="EMBL" id="JAFJYH010000107">
    <property type="protein sequence ID" value="KAG4419352.1"/>
    <property type="molecule type" value="Genomic_DNA"/>
</dbReference>
<accession>A0A8H7W8M1</accession>
<evidence type="ECO:0000313" key="5">
    <source>
        <dbReference type="Proteomes" id="UP000664132"/>
    </source>
</evidence>
<dbReference type="OrthoDB" id="543511at2759"/>
<keyword evidence="5" id="KW-1185">Reference proteome</keyword>
<dbReference type="EC" id="1.13.11.20" evidence="2 3"/>
<evidence type="ECO:0000256" key="3">
    <source>
        <dbReference type="RuleBase" id="RU366010"/>
    </source>
</evidence>
<dbReference type="GO" id="GO:0005506">
    <property type="term" value="F:iron ion binding"/>
    <property type="evidence" value="ECO:0007669"/>
    <property type="project" value="UniProtKB-UniRule"/>
</dbReference>
<comment type="similarity">
    <text evidence="1 3">Belongs to the cysteine dioxygenase family.</text>
</comment>
<keyword evidence="3" id="KW-0408">Iron</keyword>
<comment type="catalytic activity">
    <reaction evidence="3">
        <text>L-cysteine + O2 = 3-sulfino-L-alanine + H(+)</text>
        <dbReference type="Rhea" id="RHEA:20441"/>
        <dbReference type="ChEBI" id="CHEBI:15378"/>
        <dbReference type="ChEBI" id="CHEBI:15379"/>
        <dbReference type="ChEBI" id="CHEBI:35235"/>
        <dbReference type="ChEBI" id="CHEBI:61085"/>
        <dbReference type="EC" id="1.13.11.20"/>
    </reaction>
</comment>
<dbReference type="GO" id="GO:0017172">
    <property type="term" value="F:cysteine dioxygenase activity"/>
    <property type="evidence" value="ECO:0007669"/>
    <property type="project" value="UniProtKB-UniRule"/>
</dbReference>
<dbReference type="InterPro" id="IPR010300">
    <property type="entry name" value="CDO_1"/>
</dbReference>
<protein>
    <recommendedName>
        <fullName evidence="2 3">Cysteine dioxygenase</fullName>
        <ecNumber evidence="2 3">1.13.11.20</ecNumber>
    </recommendedName>
</protein>
<sequence>MPSTRLSTKPAENNFEQLVMSLIDTLGSSGLISDDFDLEKLTTLLQEYESNEPEWGHYALADQSNRYTRNLVDEGN</sequence>
<comment type="caution">
    <text evidence="4">The sequence shown here is derived from an EMBL/GenBank/DDBJ whole genome shotgun (WGS) entry which is preliminary data.</text>
</comment>
<dbReference type="Gene3D" id="2.60.120.10">
    <property type="entry name" value="Jelly Rolls"/>
    <property type="match status" value="1"/>
</dbReference>
<gene>
    <name evidence="4" type="ORF">IFR04_007500</name>
</gene>
<organism evidence="4 5">
    <name type="scientific">Cadophora malorum</name>
    <dbReference type="NCBI Taxonomy" id="108018"/>
    <lineage>
        <taxon>Eukaryota</taxon>
        <taxon>Fungi</taxon>
        <taxon>Dikarya</taxon>
        <taxon>Ascomycota</taxon>
        <taxon>Pezizomycotina</taxon>
        <taxon>Leotiomycetes</taxon>
        <taxon>Helotiales</taxon>
        <taxon>Ploettnerulaceae</taxon>
        <taxon>Cadophora</taxon>
    </lineage>
</organism>
<keyword evidence="3" id="KW-0479">Metal-binding</keyword>